<dbReference type="Pfam" id="PF07719">
    <property type="entry name" value="TPR_2"/>
    <property type="match status" value="1"/>
</dbReference>
<organism evidence="5 6">
    <name type="scientific">Durusdinium trenchii</name>
    <dbReference type="NCBI Taxonomy" id="1381693"/>
    <lineage>
        <taxon>Eukaryota</taxon>
        <taxon>Sar</taxon>
        <taxon>Alveolata</taxon>
        <taxon>Dinophyceae</taxon>
        <taxon>Suessiales</taxon>
        <taxon>Symbiodiniaceae</taxon>
        <taxon>Durusdinium</taxon>
    </lineage>
</organism>
<name>A0ABP0IK96_9DINO</name>
<feature type="coiled-coil region" evidence="4">
    <location>
        <begin position="401"/>
        <end position="440"/>
    </location>
</feature>
<keyword evidence="2 3" id="KW-0802">TPR repeat</keyword>
<dbReference type="PANTHER" id="PTHR36492:SF2">
    <property type="entry name" value="[ACYL-CARRIER-PROTEIN] PHOSPHODIESTERASE PPTH"/>
    <property type="match status" value="1"/>
</dbReference>
<protein>
    <submittedName>
        <fullName evidence="5">Uncharacterized protein</fullName>
    </submittedName>
</protein>
<keyword evidence="1" id="KW-0677">Repeat</keyword>
<dbReference type="InterPro" id="IPR019734">
    <property type="entry name" value="TPR_rpt"/>
</dbReference>
<evidence type="ECO:0000256" key="2">
    <source>
        <dbReference type="ARBA" id="ARBA00022803"/>
    </source>
</evidence>
<dbReference type="EMBL" id="CAXAMN010003114">
    <property type="protein sequence ID" value="CAK9003021.1"/>
    <property type="molecule type" value="Genomic_DNA"/>
</dbReference>
<dbReference type="CDD" id="cd00838">
    <property type="entry name" value="MPP_superfamily"/>
    <property type="match status" value="1"/>
</dbReference>
<dbReference type="SUPFAM" id="SSF48452">
    <property type="entry name" value="TPR-like"/>
    <property type="match status" value="2"/>
</dbReference>
<accession>A0ABP0IK96</accession>
<dbReference type="PROSITE" id="PS50005">
    <property type="entry name" value="TPR"/>
    <property type="match status" value="1"/>
</dbReference>
<keyword evidence="4" id="KW-0175">Coiled coil</keyword>
<dbReference type="PANTHER" id="PTHR36492">
    <property type="match status" value="1"/>
</dbReference>
<gene>
    <name evidence="5" type="ORF">CCMP2556_LOCUS7111</name>
</gene>
<sequence length="814" mass="90160">MYLQHFAKWHQRLLNAKLPFGSGVWDPVFFAQSQRMTPAELHRTVGAAVQAISGEWHLIAKAVRLLHVGQCDFARFTRNNLEESKQNAPEDLDEAACAWQRALGGARHGQGGACNSSVMSARAKRAVCESEILLQPFGEELQLFTQPPCSLRFYSNLLQLHATNCTGVPPRAVFAVCLGSQTCASVEAQPQWSELQEKLLPLLECSIFQLLQAARGHQPLCVADFPARNLRSDPSPAGLPWKQLGTEAFRQGDFWLAANYYSKWLEDLVEPSEKAIAHSNRAACFAKVKDFEGSMADAQAAKELRPTWARVWSRLGIAAEGLQDLKEAIQAYRHAVELDPSPEHLEALGAVAVHFDGEADVLRQVEKTNGDAAFAATPPNFGLATAFYTVAIALHPAAVPMKELEALASKEKNLLESENRINAEEKFREAVEELRQATASKDVSEVAALYGNRAAALCHLRRWSPAVQDARMAVRLQRDSAKARCRLGVALLGAGLPEEAYVEFAWALAIDSHYSSARSGLEACLTSIPKWRSRMAQRSERLLQDRGRPRAFAKVWLISDLYYDHKANAEWCQDLDDSQFQDDVLIVAGNVADTLRSVMRGLKALKEKFRRVFYVPGNRDLALNASEVRTARFPDSIAKFLALLSACEEIGVEVFPGAVGQDVYVVPLFSWYSAEFDKRSRPDPNVGFDAQCVWPLDHHQLWKWMLKLNEAHLRLPYRGTVLTTSHFVPLTTLPYDSTGKQAQAMGCEEIEDQVRILRSSAHAYGHSSMRSLQVHGGTAFANHALGIASDENEVPERPLLLFDGANGVVKGNGS</sequence>
<dbReference type="InterPro" id="IPR029052">
    <property type="entry name" value="Metallo-depent_PP-like"/>
</dbReference>
<evidence type="ECO:0000313" key="6">
    <source>
        <dbReference type="Proteomes" id="UP001642484"/>
    </source>
</evidence>
<keyword evidence="6" id="KW-1185">Reference proteome</keyword>
<dbReference type="Gene3D" id="1.25.40.10">
    <property type="entry name" value="Tetratricopeptide repeat domain"/>
    <property type="match status" value="2"/>
</dbReference>
<dbReference type="SMART" id="SM00028">
    <property type="entry name" value="TPR"/>
    <property type="match status" value="5"/>
</dbReference>
<feature type="repeat" description="TPR" evidence="3">
    <location>
        <begin position="309"/>
        <end position="342"/>
    </location>
</feature>
<evidence type="ECO:0000256" key="4">
    <source>
        <dbReference type="SAM" id="Coils"/>
    </source>
</evidence>
<comment type="caution">
    <text evidence="5">The sequence shown here is derived from an EMBL/GenBank/DDBJ whole genome shotgun (WGS) entry which is preliminary data.</text>
</comment>
<evidence type="ECO:0000313" key="5">
    <source>
        <dbReference type="EMBL" id="CAK9003021.1"/>
    </source>
</evidence>
<proteinExistence type="predicted"/>
<evidence type="ECO:0000256" key="1">
    <source>
        <dbReference type="ARBA" id="ARBA00022737"/>
    </source>
</evidence>
<dbReference type="InterPro" id="IPR052963">
    <property type="entry name" value="Pantetheine_PDE"/>
</dbReference>
<dbReference type="PROSITE" id="PS50293">
    <property type="entry name" value="TPR_REGION"/>
    <property type="match status" value="1"/>
</dbReference>
<dbReference type="InterPro" id="IPR011990">
    <property type="entry name" value="TPR-like_helical_dom_sf"/>
</dbReference>
<evidence type="ECO:0000256" key="3">
    <source>
        <dbReference type="PROSITE-ProRule" id="PRU00339"/>
    </source>
</evidence>
<dbReference type="InterPro" id="IPR013105">
    <property type="entry name" value="TPR_2"/>
</dbReference>
<dbReference type="Proteomes" id="UP001642484">
    <property type="component" value="Unassembled WGS sequence"/>
</dbReference>
<reference evidence="5 6" key="1">
    <citation type="submission" date="2024-02" db="EMBL/GenBank/DDBJ databases">
        <authorList>
            <person name="Chen Y."/>
            <person name="Shah S."/>
            <person name="Dougan E. K."/>
            <person name="Thang M."/>
            <person name="Chan C."/>
        </authorList>
    </citation>
    <scope>NUCLEOTIDE SEQUENCE [LARGE SCALE GENOMIC DNA]</scope>
</reference>
<dbReference type="SUPFAM" id="SSF56300">
    <property type="entry name" value="Metallo-dependent phosphatases"/>
    <property type="match status" value="1"/>
</dbReference>